<dbReference type="GeneID" id="19878391"/>
<dbReference type="AlphaFoldDB" id="L2GWM9"/>
<name>L2GWM9_VAVCU</name>
<gene>
    <name evidence="3" type="ORF">VCUG_00504</name>
</gene>
<keyword evidence="1" id="KW-0472">Membrane</keyword>
<dbReference type="Proteomes" id="UP000011081">
    <property type="component" value="Unassembled WGS sequence"/>
</dbReference>
<protein>
    <recommendedName>
        <fullName evidence="2">USP domain-containing protein</fullName>
    </recommendedName>
</protein>
<dbReference type="PROSITE" id="PS50235">
    <property type="entry name" value="USP_3"/>
    <property type="match status" value="1"/>
</dbReference>
<proteinExistence type="predicted"/>
<dbReference type="InterPro" id="IPR028889">
    <property type="entry name" value="USP"/>
</dbReference>
<dbReference type="SUPFAM" id="SSF54001">
    <property type="entry name" value="Cysteine proteinases"/>
    <property type="match status" value="1"/>
</dbReference>
<dbReference type="RefSeq" id="XP_008073524.1">
    <property type="nucleotide sequence ID" value="XM_008075333.1"/>
</dbReference>
<keyword evidence="1" id="KW-0812">Transmembrane</keyword>
<reference evidence="4" key="1">
    <citation type="submission" date="2011-03" db="EMBL/GenBank/DDBJ databases">
        <title>The genome sequence of Vavraia culicis strain floridensis.</title>
        <authorList>
            <consortium name="The Broad Institute Genome Sequencing Platform"/>
            <person name="Cuomo C."/>
            <person name="Becnel J."/>
            <person name="Sanscrainte N."/>
            <person name="Young S.K."/>
            <person name="Zeng Q."/>
            <person name="Gargeya S."/>
            <person name="Fitzgerald M."/>
            <person name="Haas B."/>
            <person name="Abouelleil A."/>
            <person name="Alvarado L."/>
            <person name="Arachchi H.M."/>
            <person name="Berlin A."/>
            <person name="Chapman S.B."/>
            <person name="Gearin G."/>
            <person name="Goldberg J."/>
            <person name="Griggs A."/>
            <person name="Gujja S."/>
            <person name="Hansen M."/>
            <person name="Heiman D."/>
            <person name="Howarth C."/>
            <person name="Larimer J."/>
            <person name="Lui A."/>
            <person name="MacDonald P.J.P."/>
            <person name="McCowen C."/>
            <person name="Montmayeur A."/>
            <person name="Murphy C."/>
            <person name="Neiman D."/>
            <person name="Pearson M."/>
            <person name="Priest M."/>
            <person name="Roberts A."/>
            <person name="Saif S."/>
            <person name="Shea T."/>
            <person name="Sisk P."/>
            <person name="Stolte C."/>
            <person name="Sykes S."/>
            <person name="Wortman J."/>
            <person name="Nusbaum C."/>
            <person name="Birren B."/>
        </authorList>
    </citation>
    <scope>NUCLEOTIDE SEQUENCE [LARGE SCALE GENOMIC DNA]</scope>
    <source>
        <strain evidence="4">floridensis</strain>
    </source>
</reference>
<dbReference type="EMBL" id="GL877408">
    <property type="protein sequence ID" value="ELA48081.1"/>
    <property type="molecule type" value="Genomic_DNA"/>
</dbReference>
<accession>L2GWM9</accession>
<organism evidence="3 4">
    <name type="scientific">Vavraia culicis (isolate floridensis)</name>
    <name type="common">Microsporidian parasite</name>
    <dbReference type="NCBI Taxonomy" id="948595"/>
    <lineage>
        <taxon>Eukaryota</taxon>
        <taxon>Fungi</taxon>
        <taxon>Fungi incertae sedis</taxon>
        <taxon>Microsporidia</taxon>
        <taxon>Pleistophoridae</taxon>
        <taxon>Vavraia</taxon>
    </lineage>
</organism>
<dbReference type="VEuPathDB" id="MicrosporidiaDB:VCUG_00504"/>
<evidence type="ECO:0000256" key="1">
    <source>
        <dbReference type="SAM" id="Phobius"/>
    </source>
</evidence>
<evidence type="ECO:0000259" key="2">
    <source>
        <dbReference type="PROSITE" id="PS50235"/>
    </source>
</evidence>
<sequence>MYKKSYILIIILLTVVLLSSFVLILPHQYRPKPLLCGIRNGMGICYLNSVMQALFSSDRFNELLTKYSTSENEMIQSLIEIRALMCKGGTVNLLPVYQKMFNKADQEFNLSHKGGSPIFALEYIGKCMEKTIASDFFLAQENYEKTKEIQSDLSLYHRFLRFYPLLKGNVNEMLKNGLEKVIDKKSFIFPELLVVCLWNVHSYTDASHDRVVCNPEIIVFGKKYRLVGLIISVKSKKLRRRHAFAMGLRANRWYIFNDENIQMIRDKKCVFNNRFCSIALYDRV</sequence>
<keyword evidence="4" id="KW-1185">Reference proteome</keyword>
<dbReference type="InterPro" id="IPR038765">
    <property type="entry name" value="Papain-like_cys_pep_sf"/>
</dbReference>
<evidence type="ECO:0000313" key="4">
    <source>
        <dbReference type="Proteomes" id="UP000011081"/>
    </source>
</evidence>
<evidence type="ECO:0000313" key="3">
    <source>
        <dbReference type="EMBL" id="ELA48081.1"/>
    </source>
</evidence>
<dbReference type="OrthoDB" id="289038at2759"/>
<keyword evidence="1" id="KW-1133">Transmembrane helix</keyword>
<dbReference type="InParanoid" id="L2GWM9"/>
<feature type="transmembrane region" description="Helical" evidence="1">
    <location>
        <begin position="6"/>
        <end position="25"/>
    </location>
</feature>
<dbReference type="Gene3D" id="3.90.70.10">
    <property type="entry name" value="Cysteine proteinases"/>
    <property type="match status" value="1"/>
</dbReference>
<feature type="domain" description="USP" evidence="2">
    <location>
        <begin position="36"/>
        <end position="284"/>
    </location>
</feature>
<dbReference type="OMA" id="NGMGICY"/>
<dbReference type="HOGENOM" id="CLU_1027445_0_0_1"/>